<feature type="compositionally biased region" description="Basic residues" evidence="1">
    <location>
        <begin position="78"/>
        <end position="87"/>
    </location>
</feature>
<reference evidence="2" key="1">
    <citation type="submission" date="2020-02" db="EMBL/GenBank/DDBJ databases">
        <authorList>
            <person name="Meier V. D."/>
        </authorList>
    </citation>
    <scope>NUCLEOTIDE SEQUENCE</scope>
    <source>
        <strain evidence="2">AVDCRST_MAG01</strain>
    </source>
</reference>
<protein>
    <submittedName>
        <fullName evidence="2">Two-component transcriptional response regulator, LuxR family</fullName>
    </submittedName>
</protein>
<feature type="compositionally biased region" description="Low complexity" evidence="1">
    <location>
        <begin position="147"/>
        <end position="163"/>
    </location>
</feature>
<feature type="region of interest" description="Disordered" evidence="1">
    <location>
        <begin position="1"/>
        <end position="127"/>
    </location>
</feature>
<proteinExistence type="predicted"/>
<feature type="non-terminal residue" evidence="2">
    <location>
        <position position="1"/>
    </location>
</feature>
<gene>
    <name evidence="2" type="ORF">AVDCRST_MAG01-01-5133</name>
</gene>
<feature type="region of interest" description="Disordered" evidence="1">
    <location>
        <begin position="140"/>
        <end position="170"/>
    </location>
</feature>
<feature type="non-terminal residue" evidence="2">
    <location>
        <position position="170"/>
    </location>
</feature>
<evidence type="ECO:0000256" key="1">
    <source>
        <dbReference type="SAM" id="MobiDB-lite"/>
    </source>
</evidence>
<dbReference type="EMBL" id="CADCUW010000676">
    <property type="protein sequence ID" value="CAA9455546.1"/>
    <property type="molecule type" value="Genomic_DNA"/>
</dbReference>
<feature type="compositionally biased region" description="Basic and acidic residues" evidence="1">
    <location>
        <begin position="88"/>
        <end position="108"/>
    </location>
</feature>
<dbReference type="AlphaFoldDB" id="A0A6J4R2V8"/>
<accession>A0A6J4R2V8</accession>
<evidence type="ECO:0000313" key="2">
    <source>
        <dbReference type="EMBL" id="CAA9455546.1"/>
    </source>
</evidence>
<organism evidence="2">
    <name type="scientific">uncultured Rubrobacteraceae bacterium</name>
    <dbReference type="NCBI Taxonomy" id="349277"/>
    <lineage>
        <taxon>Bacteria</taxon>
        <taxon>Bacillati</taxon>
        <taxon>Actinomycetota</taxon>
        <taxon>Rubrobacteria</taxon>
        <taxon>Rubrobacterales</taxon>
        <taxon>Rubrobacteraceae</taxon>
        <taxon>environmental samples</taxon>
    </lineage>
</organism>
<sequence length="170" mass="18162">GREERAKHARRVGGTRGPFFCGARRPGEGAPRRRPRRGQARLPPRAGEPTRHRGGGRGPERPGGHRAGPQAAPGPGAHGRRHARHGWHRGDPQAKGGDAGRVRPDVHLPRGARVPARGHRSWGGRLRPQGRACLAAHRRDTQGLGGRFPARPGAGRPAHPGPLGEEGRGR</sequence>
<name>A0A6J4R2V8_9ACTN</name>